<name>A0A3M9X421_9HYPH</name>
<accession>A0A3M9X421</accession>
<gene>
    <name evidence="3" type="ORF">DNR46_26945</name>
</gene>
<evidence type="ECO:0000259" key="2">
    <source>
        <dbReference type="Pfam" id="PF04809"/>
    </source>
</evidence>
<protein>
    <submittedName>
        <fullName evidence="3">Hydrogenase expression/formation protein</fullName>
    </submittedName>
</protein>
<feature type="domain" description="HupH hydrogenase expression protein C-terminal" evidence="2">
    <location>
        <begin position="166"/>
        <end position="281"/>
    </location>
</feature>
<dbReference type="InterPro" id="IPR006894">
    <property type="entry name" value="HupH_Hydgase_express_prot_C"/>
</dbReference>
<reference evidence="3 4" key="1">
    <citation type="journal article" date="2018" name="Mol. Plant Microbe Interact.">
        <title>Taxonomically Different Co-Microsymbionts of a Relict Legume, Oxytropis popoviana, Have Complementary Sets of Symbiotic Genes and Together Increase the Efficiency of Plant Nodulation.</title>
        <authorList>
            <person name="Safronova V."/>
            <person name="Belimov A."/>
            <person name="Sazanova A."/>
            <person name="Chirak E."/>
            <person name="Verkhozina A."/>
            <person name="Kuznetsova I."/>
            <person name="Andronov E."/>
            <person name="Puhalsky J."/>
            <person name="Tikhonovich I."/>
        </authorList>
    </citation>
    <scope>NUCLEOTIDE SEQUENCE [LARGE SCALE GENOMIC DNA]</scope>
    <source>
        <strain evidence="3 4">Opo-235</strain>
    </source>
</reference>
<organism evidence="3 4">
    <name type="scientific">Mesorhizobium japonicum</name>
    <dbReference type="NCBI Taxonomy" id="2066070"/>
    <lineage>
        <taxon>Bacteria</taxon>
        <taxon>Pseudomonadati</taxon>
        <taxon>Pseudomonadota</taxon>
        <taxon>Alphaproteobacteria</taxon>
        <taxon>Hyphomicrobiales</taxon>
        <taxon>Phyllobacteriaceae</taxon>
        <taxon>Mesorhizobium</taxon>
    </lineage>
</organism>
<dbReference type="Gene3D" id="3.30.1370.140">
    <property type="entry name" value="HupH hydrogenase expression protein, C-terminal domain"/>
    <property type="match status" value="2"/>
</dbReference>
<dbReference type="Pfam" id="PF04809">
    <property type="entry name" value="HupH_C"/>
    <property type="match status" value="2"/>
</dbReference>
<proteinExistence type="inferred from homology"/>
<evidence type="ECO:0000256" key="1">
    <source>
        <dbReference type="ARBA" id="ARBA00010832"/>
    </source>
</evidence>
<dbReference type="EMBL" id="QKOD01000009">
    <property type="protein sequence ID" value="RNJ42747.1"/>
    <property type="molecule type" value="Genomic_DNA"/>
</dbReference>
<evidence type="ECO:0000313" key="3">
    <source>
        <dbReference type="EMBL" id="RNJ42747.1"/>
    </source>
</evidence>
<evidence type="ECO:0000313" key="4">
    <source>
        <dbReference type="Proteomes" id="UP000275436"/>
    </source>
</evidence>
<dbReference type="AlphaFoldDB" id="A0A3M9X421"/>
<feature type="domain" description="HupH hydrogenase expression protein C-terminal" evidence="2">
    <location>
        <begin position="52"/>
        <end position="148"/>
    </location>
</feature>
<dbReference type="RefSeq" id="WP_123169440.1">
    <property type="nucleotide sequence ID" value="NZ_QKOD01000009.1"/>
</dbReference>
<comment type="similarity">
    <text evidence="1">Belongs to the HupH/HyaF family.</text>
</comment>
<dbReference type="InterPro" id="IPR038527">
    <property type="entry name" value="HupH_C_sf"/>
</dbReference>
<dbReference type="Proteomes" id="UP000275436">
    <property type="component" value="Unassembled WGS sequence"/>
</dbReference>
<comment type="caution">
    <text evidence="3">The sequence shown here is derived from an EMBL/GenBank/DDBJ whole genome shotgun (WGS) entry which is preliminary data.</text>
</comment>
<sequence>MKAGFWVAPEGEDAAMTVMPIGPEPPLRARKLNFLATSSAQEMIRRCRRTAMLLPELADALAVQKADRPGRLFDITDFPDDDKELIAQTLGEGEGEVAGVAALANGITARMQEAVMAGVWRVRFTDGEGRLIADYVEVASIPAAVKQACSALPISISHGPAPTGAMNVMPVLTEIGDRIARYSDGDPGHIITFSLFPMSPEDMAFLQETLGVGPVQLTSRGYGTCRIVVTGTRNVWSVQFYNAMDTIILDTLEICDIPSVAIAAEVDFRDSQARLREIEEAYFK</sequence>